<dbReference type="EMBL" id="MEXB01000002">
    <property type="protein sequence ID" value="OGC88886.1"/>
    <property type="molecule type" value="Genomic_DNA"/>
</dbReference>
<dbReference type="Proteomes" id="UP000176568">
    <property type="component" value="Unassembled WGS sequence"/>
</dbReference>
<dbReference type="SMART" id="SM00062">
    <property type="entry name" value="PBPb"/>
    <property type="match status" value="1"/>
</dbReference>
<proteinExistence type="predicted"/>
<protein>
    <recommendedName>
        <fullName evidence="2">Solute-binding protein family 3/N-terminal domain-containing protein</fullName>
    </recommendedName>
</protein>
<dbReference type="SUPFAM" id="SSF53850">
    <property type="entry name" value="Periplasmic binding protein-like II"/>
    <property type="match status" value="1"/>
</dbReference>
<dbReference type="InterPro" id="IPR001638">
    <property type="entry name" value="Solute-binding_3/MltF_N"/>
</dbReference>
<keyword evidence="1" id="KW-0732">Signal</keyword>
<dbReference type="Gene3D" id="3.40.190.10">
    <property type="entry name" value="Periplasmic binding protein-like II"/>
    <property type="match status" value="2"/>
</dbReference>
<gene>
    <name evidence="3" type="ORF">A2419_02555</name>
</gene>
<evidence type="ECO:0000313" key="4">
    <source>
        <dbReference type="Proteomes" id="UP000176568"/>
    </source>
</evidence>
<dbReference type="PANTHER" id="PTHR35936">
    <property type="entry name" value="MEMBRANE-BOUND LYTIC MUREIN TRANSGLYCOSYLASE F"/>
    <property type="match status" value="1"/>
</dbReference>
<dbReference type="AlphaFoldDB" id="A0A1F4Y533"/>
<dbReference type="STRING" id="1797247.A2419_02555"/>
<accession>A0A1F4Y533</accession>
<sequence length="258" mass="28462">MNKKYTVLIVLIVLIVGGFAAWKMNSTMPAKVAVASGHPEWPPIMYQNGDVIDGAGPALVKKIFADLNIPVSFPAEGAWDQVQAKAKTGEVDVLVAAYKTDARLEYMDYSEAYTVDPIALFVAKGKEFTFTKWDDLLTKHGVAMTGDSYGQEFDTYSAEKLNFTHVATTEEALALVASGKADYFIYSLYAGNVMLKNTKHTDQYQALPKTVADESFYITISKKSPLVKYMPQINAEIQKYKADGTIDALVAQYNAQLH</sequence>
<comment type="caution">
    <text evidence="3">The sequence shown here is derived from an EMBL/GenBank/DDBJ whole genome shotgun (WGS) entry which is preliminary data.</text>
</comment>
<name>A0A1F4Y533_9BACT</name>
<dbReference type="PANTHER" id="PTHR35936:SF6">
    <property type="entry name" value="AMINO ACID ABC TRANSPORTER SUBSTRATE-BINDING PAAT FAMILY PROTEIN"/>
    <property type="match status" value="1"/>
</dbReference>
<evidence type="ECO:0000259" key="2">
    <source>
        <dbReference type="SMART" id="SM00062"/>
    </source>
</evidence>
<reference evidence="3 4" key="1">
    <citation type="journal article" date="2016" name="Nat. Commun.">
        <title>Thousands of microbial genomes shed light on interconnected biogeochemical processes in an aquifer system.</title>
        <authorList>
            <person name="Anantharaman K."/>
            <person name="Brown C.T."/>
            <person name="Hug L.A."/>
            <person name="Sharon I."/>
            <person name="Castelle C.J."/>
            <person name="Probst A.J."/>
            <person name="Thomas B.C."/>
            <person name="Singh A."/>
            <person name="Wilkins M.J."/>
            <person name="Karaoz U."/>
            <person name="Brodie E.L."/>
            <person name="Williams K.H."/>
            <person name="Hubbard S.S."/>
            <person name="Banfield J.F."/>
        </authorList>
    </citation>
    <scope>NUCLEOTIDE SEQUENCE [LARGE SCALE GENOMIC DNA]</scope>
</reference>
<evidence type="ECO:0000313" key="3">
    <source>
        <dbReference type="EMBL" id="OGC88886.1"/>
    </source>
</evidence>
<organism evidence="3 4">
    <name type="scientific">Candidatus Adlerbacteria bacterium RIFOXYC1_FULL_48_26</name>
    <dbReference type="NCBI Taxonomy" id="1797247"/>
    <lineage>
        <taxon>Bacteria</taxon>
        <taxon>Candidatus Adleribacteriota</taxon>
    </lineage>
</organism>
<dbReference type="Pfam" id="PF00497">
    <property type="entry name" value="SBP_bac_3"/>
    <property type="match status" value="1"/>
</dbReference>
<feature type="domain" description="Solute-binding protein family 3/N-terminal" evidence="2">
    <location>
        <begin position="31"/>
        <end position="257"/>
    </location>
</feature>
<evidence type="ECO:0000256" key="1">
    <source>
        <dbReference type="ARBA" id="ARBA00022729"/>
    </source>
</evidence>